<evidence type="ECO:0000256" key="2">
    <source>
        <dbReference type="ARBA" id="ARBA00009677"/>
    </source>
</evidence>
<keyword evidence="3 4" id="KW-0975">Bacterial flagellum</keyword>
<evidence type="ECO:0000313" key="8">
    <source>
        <dbReference type="EMBL" id="SFC57527.1"/>
    </source>
</evidence>
<dbReference type="AlphaFoldDB" id="A0A1I1K9A4"/>
<dbReference type="InterPro" id="IPR020013">
    <property type="entry name" value="Flagellar_FlgE/F/G"/>
</dbReference>
<protein>
    <recommendedName>
        <fullName evidence="4">Flagellar hook protein FlgE</fullName>
    </recommendedName>
</protein>
<dbReference type="GO" id="GO:0009424">
    <property type="term" value="C:bacterial-type flagellum hook"/>
    <property type="evidence" value="ECO:0007669"/>
    <property type="project" value="TreeGrafter"/>
</dbReference>
<evidence type="ECO:0000259" key="7">
    <source>
        <dbReference type="Pfam" id="PF22692"/>
    </source>
</evidence>
<evidence type="ECO:0000259" key="5">
    <source>
        <dbReference type="Pfam" id="PF00460"/>
    </source>
</evidence>
<dbReference type="GO" id="GO:0071978">
    <property type="term" value="P:bacterial-type flagellum-dependent swarming motility"/>
    <property type="evidence" value="ECO:0007669"/>
    <property type="project" value="TreeGrafter"/>
</dbReference>
<comment type="subcellular location">
    <subcellularLocation>
        <location evidence="1 4">Bacterial flagellum basal body</location>
    </subcellularLocation>
</comment>
<name>A0A1I1K9A4_9HYPH</name>
<feature type="domain" description="Flagellar basal body rod protein N-terminal" evidence="5">
    <location>
        <begin position="9"/>
        <end position="37"/>
    </location>
</feature>
<dbReference type="PANTHER" id="PTHR30435:SF1">
    <property type="entry name" value="FLAGELLAR HOOK PROTEIN FLGE"/>
    <property type="match status" value="1"/>
</dbReference>
<dbReference type="NCBIfam" id="TIGR03506">
    <property type="entry name" value="FlgEFG_subfam"/>
    <property type="match status" value="2"/>
</dbReference>
<dbReference type="InterPro" id="IPR010930">
    <property type="entry name" value="Flg_bb/hook_C_dom"/>
</dbReference>
<dbReference type="EMBL" id="FOMB01000007">
    <property type="protein sequence ID" value="SFC57527.1"/>
    <property type="molecule type" value="Genomic_DNA"/>
</dbReference>
<evidence type="ECO:0000256" key="1">
    <source>
        <dbReference type="ARBA" id="ARBA00004117"/>
    </source>
</evidence>
<dbReference type="Pfam" id="PF00460">
    <property type="entry name" value="Flg_bb_rod"/>
    <property type="match status" value="1"/>
</dbReference>
<accession>A0A1I1K9A4</accession>
<sequence length="720" mass="73880">MGIYGALSSAVTGLRAQAHALENISGNIANSQTTGYKRIETDFLDLIPDAPISRQVPGAVLSQSRGTNDIGGDIKTVSNETFIALNSNGFFVVEPKTGQSDGKPVFSGSNFYTRRGDFEIDKDGMLVNGAGYYLKGLPIDTTTGNVSGSVPEVIKLSNAFLPAQRTGRIDYQANLPQIPKTTSYNALVPGSELLNTGSYLGLAAADTGITIPGQPATVTGRTFAAATNPVSGADDAINNGFVAGQTVSFGAAGQTVIFQFRATGGPAVTPPNIEIELTANRKTVNVLAEMELKLQAAGPQFGSATVGVVDGKLAVSMGSNVTDSLVIGGGTGATSLGLVEGTQKPPTAAQRVIGAAFVDQGVLSFTANTVPPKTVSLQFYTPPGTASAGNVGVSIPAGSKVGDVLASMQEKLRSQGGAAFSTATVSIDATGQIGVSMGTNKTNNLTVAGAGATALGINGAFQATPPPTRLTTIAAKDDALFKSNSIQGSAITVYASNGAPTNVIMRWAKVDSAASGGQDVWNMFYASNTLATGAETMWTNLGQDYTFKGDGTLLNDVPSVTIPNLTVNGVNVGEVQLNHGKAGITQFNDVNGTVSTSTMMQNGYGAGEFVSVAINDSGRVTATYTNGERIDMAQVVTAEFNAINKLKRLDGGVFSSTSESGEAILDLSGSGVMGGALEASNTDISDEFTKLIVTQQAYAAGTRIVSAADKMLQEALNMIR</sequence>
<evidence type="ECO:0000259" key="6">
    <source>
        <dbReference type="Pfam" id="PF06429"/>
    </source>
</evidence>
<dbReference type="STRING" id="728005.SAMN04488059_10743"/>
<feature type="domain" description="Flagellar hook protein FlgE/F/G-like D1" evidence="7">
    <location>
        <begin position="84"/>
        <end position="136"/>
    </location>
</feature>
<feature type="domain" description="Flagellar basal-body/hook protein C-terminal" evidence="6">
    <location>
        <begin position="674"/>
        <end position="718"/>
    </location>
</feature>
<dbReference type="GO" id="GO:0005829">
    <property type="term" value="C:cytosol"/>
    <property type="evidence" value="ECO:0007669"/>
    <property type="project" value="TreeGrafter"/>
</dbReference>
<dbReference type="InterPro" id="IPR001444">
    <property type="entry name" value="Flag_bb_rod_N"/>
</dbReference>
<keyword evidence="8" id="KW-0282">Flagellum</keyword>
<dbReference type="Proteomes" id="UP000182258">
    <property type="component" value="Unassembled WGS sequence"/>
</dbReference>
<dbReference type="GO" id="GO:0009425">
    <property type="term" value="C:bacterial-type flagellum basal body"/>
    <property type="evidence" value="ECO:0007669"/>
    <property type="project" value="UniProtKB-SubCell"/>
</dbReference>
<evidence type="ECO:0000256" key="4">
    <source>
        <dbReference type="RuleBase" id="RU362116"/>
    </source>
</evidence>
<proteinExistence type="inferred from homology"/>
<organism evidence="8 9">
    <name type="scientific">Devosia psychrophila</name>
    <dbReference type="NCBI Taxonomy" id="728005"/>
    <lineage>
        <taxon>Bacteria</taxon>
        <taxon>Pseudomonadati</taxon>
        <taxon>Pseudomonadota</taxon>
        <taxon>Alphaproteobacteria</taxon>
        <taxon>Hyphomicrobiales</taxon>
        <taxon>Devosiaceae</taxon>
        <taxon>Devosia</taxon>
    </lineage>
</organism>
<dbReference type="Pfam" id="PF06429">
    <property type="entry name" value="Flg_bbr_C"/>
    <property type="match status" value="1"/>
</dbReference>
<keyword evidence="8" id="KW-0966">Cell projection</keyword>
<dbReference type="RefSeq" id="WP_074797430.1">
    <property type="nucleotide sequence ID" value="NZ_FOMB01000007.1"/>
</dbReference>
<dbReference type="SUPFAM" id="SSF117143">
    <property type="entry name" value="Flagellar hook protein flgE"/>
    <property type="match status" value="1"/>
</dbReference>
<keyword evidence="8" id="KW-0969">Cilium</keyword>
<gene>
    <name evidence="8" type="ORF">SAMN04488059_10743</name>
</gene>
<dbReference type="PANTHER" id="PTHR30435">
    <property type="entry name" value="FLAGELLAR PROTEIN"/>
    <property type="match status" value="1"/>
</dbReference>
<comment type="function">
    <text evidence="4">A flexible structure which links the flagellar filament to the drive apparatus in the basal body.</text>
</comment>
<evidence type="ECO:0000313" key="9">
    <source>
        <dbReference type="Proteomes" id="UP000182258"/>
    </source>
</evidence>
<dbReference type="InterPro" id="IPR037925">
    <property type="entry name" value="FlgE/F/G-like"/>
</dbReference>
<reference evidence="8 9" key="1">
    <citation type="submission" date="2016-10" db="EMBL/GenBank/DDBJ databases">
        <authorList>
            <person name="de Groot N.N."/>
        </authorList>
    </citation>
    <scope>NUCLEOTIDE SEQUENCE [LARGE SCALE GENOMIC DNA]</scope>
    <source>
        <strain evidence="8 9">CGMCC 1.10210</strain>
    </source>
</reference>
<evidence type="ECO:0000256" key="3">
    <source>
        <dbReference type="ARBA" id="ARBA00023143"/>
    </source>
</evidence>
<comment type="similarity">
    <text evidence="2 4">Belongs to the flagella basal body rod proteins family.</text>
</comment>
<dbReference type="Pfam" id="PF22692">
    <property type="entry name" value="LlgE_F_G_D1"/>
    <property type="match status" value="1"/>
</dbReference>
<dbReference type="InterPro" id="IPR053967">
    <property type="entry name" value="LlgE_F_G-like_D1"/>
</dbReference>